<evidence type="ECO:0000259" key="1">
    <source>
        <dbReference type="Pfam" id="PF14534"/>
    </source>
</evidence>
<dbReference type="SUPFAM" id="SSF54427">
    <property type="entry name" value="NTF2-like"/>
    <property type="match status" value="1"/>
</dbReference>
<accession>A0A1N6L3V2</accession>
<gene>
    <name evidence="2" type="ORF">SAMN05444165_5848</name>
</gene>
<dbReference type="Proteomes" id="UP000185151">
    <property type="component" value="Unassembled WGS sequence"/>
</dbReference>
<protein>
    <recommendedName>
        <fullName evidence="1">DUF4440 domain-containing protein</fullName>
    </recommendedName>
</protein>
<feature type="domain" description="DUF4440" evidence="1">
    <location>
        <begin position="19"/>
        <end position="115"/>
    </location>
</feature>
<dbReference type="Pfam" id="PF14534">
    <property type="entry name" value="DUF4440"/>
    <property type="match status" value="1"/>
</dbReference>
<dbReference type="Gene3D" id="3.10.450.50">
    <property type="match status" value="1"/>
</dbReference>
<dbReference type="InterPro" id="IPR016918">
    <property type="entry name" value="UCP029394"/>
</dbReference>
<evidence type="ECO:0000313" key="2">
    <source>
        <dbReference type="EMBL" id="SIO63464.1"/>
    </source>
</evidence>
<dbReference type="InterPro" id="IPR027843">
    <property type="entry name" value="DUF4440"/>
</dbReference>
<sequence length="132" mass="14804">MSDANPYFEEIQAVNAEVEAWYSGAAQAGALDRLMAHFAPHFSMILPNGGTLDWPTLREIFAQHGGQRPDFAIQITDSTIVTQYPGGAVVTYHERQSDGEARRNLRRSTAVLEMDAHGKVQWRHLQETFCTE</sequence>
<dbReference type="EMBL" id="FSRU01000002">
    <property type="protein sequence ID" value="SIO63464.1"/>
    <property type="molecule type" value="Genomic_DNA"/>
</dbReference>
<keyword evidence="3" id="KW-1185">Reference proteome</keyword>
<organism evidence="2 3">
    <name type="scientific">Paraburkholderia phenazinium</name>
    <dbReference type="NCBI Taxonomy" id="60549"/>
    <lineage>
        <taxon>Bacteria</taxon>
        <taxon>Pseudomonadati</taxon>
        <taxon>Pseudomonadota</taxon>
        <taxon>Betaproteobacteria</taxon>
        <taxon>Burkholderiales</taxon>
        <taxon>Burkholderiaceae</taxon>
        <taxon>Paraburkholderia</taxon>
    </lineage>
</organism>
<proteinExistence type="predicted"/>
<dbReference type="OrthoDB" id="8912060at2"/>
<reference evidence="2 3" key="1">
    <citation type="submission" date="2016-11" db="EMBL/GenBank/DDBJ databases">
        <authorList>
            <person name="Jaros S."/>
            <person name="Januszkiewicz K."/>
            <person name="Wedrychowicz H."/>
        </authorList>
    </citation>
    <scope>NUCLEOTIDE SEQUENCE [LARGE SCALE GENOMIC DNA]</scope>
    <source>
        <strain evidence="2 3">GAS95</strain>
    </source>
</reference>
<evidence type="ECO:0000313" key="3">
    <source>
        <dbReference type="Proteomes" id="UP000185151"/>
    </source>
</evidence>
<dbReference type="RefSeq" id="WP_074300761.1">
    <property type="nucleotide sequence ID" value="NZ_FSRU01000002.1"/>
</dbReference>
<dbReference type="InterPro" id="IPR032710">
    <property type="entry name" value="NTF2-like_dom_sf"/>
</dbReference>
<dbReference type="AlphaFoldDB" id="A0A1N6L3V2"/>
<name>A0A1N6L3V2_9BURK</name>
<dbReference type="PIRSF" id="PIRSF029394">
    <property type="entry name" value="UCP029394"/>
    <property type="match status" value="1"/>
</dbReference>